<organism evidence="1">
    <name type="scientific">marine sediment metagenome</name>
    <dbReference type="NCBI Taxonomy" id="412755"/>
    <lineage>
        <taxon>unclassified sequences</taxon>
        <taxon>metagenomes</taxon>
        <taxon>ecological metagenomes</taxon>
    </lineage>
</organism>
<dbReference type="AlphaFoldDB" id="A0A0F9LJE6"/>
<dbReference type="EMBL" id="LAZR01012299">
    <property type="protein sequence ID" value="KKM27560.1"/>
    <property type="molecule type" value="Genomic_DNA"/>
</dbReference>
<gene>
    <name evidence="1" type="ORF">LCGC14_1573540</name>
</gene>
<name>A0A0F9LJE6_9ZZZZ</name>
<accession>A0A0F9LJE6</accession>
<comment type="caution">
    <text evidence="1">The sequence shown here is derived from an EMBL/GenBank/DDBJ whole genome shotgun (WGS) entry which is preliminary data.</text>
</comment>
<evidence type="ECO:0000313" key="1">
    <source>
        <dbReference type="EMBL" id="KKM27560.1"/>
    </source>
</evidence>
<reference evidence="1" key="1">
    <citation type="journal article" date="2015" name="Nature">
        <title>Complex archaea that bridge the gap between prokaryotes and eukaryotes.</title>
        <authorList>
            <person name="Spang A."/>
            <person name="Saw J.H."/>
            <person name="Jorgensen S.L."/>
            <person name="Zaremba-Niedzwiedzka K."/>
            <person name="Martijn J."/>
            <person name="Lind A.E."/>
            <person name="van Eijk R."/>
            <person name="Schleper C."/>
            <person name="Guy L."/>
            <person name="Ettema T.J."/>
        </authorList>
    </citation>
    <scope>NUCLEOTIDE SEQUENCE</scope>
</reference>
<proteinExistence type="predicted"/>
<protein>
    <submittedName>
        <fullName evidence="1">Uncharacterized protein</fullName>
    </submittedName>
</protein>
<sequence>MKLYAIYKDTSDFDRSEEAIAFFTQKKDANHAMLSLTETESNCSLYSIKTINVNEHVKFLRTKKHKFGIRAYINSGKISISNVYPTNFTTELTFTHETNKQGNSSVTLTFASLSIGRARMQALEVIENFSRKAGLLSSSEPKLT</sequence>